<proteinExistence type="predicted"/>
<keyword evidence="4 5" id="KW-0472">Membrane</keyword>
<dbReference type="EMBL" id="CAFBMH010000249">
    <property type="protein sequence ID" value="CAB4942504.1"/>
    <property type="molecule type" value="Genomic_DNA"/>
</dbReference>
<protein>
    <submittedName>
        <fullName evidence="7">Unannotated protein</fullName>
    </submittedName>
</protein>
<feature type="transmembrane region" description="Helical" evidence="5">
    <location>
        <begin position="170"/>
        <end position="191"/>
    </location>
</feature>
<dbReference type="AlphaFoldDB" id="A0A6J7JJ03"/>
<dbReference type="Pfam" id="PF07291">
    <property type="entry name" value="MauE"/>
    <property type="match status" value="1"/>
</dbReference>
<comment type="subcellular location">
    <subcellularLocation>
        <location evidence="1">Membrane</location>
        <topology evidence="1">Multi-pass membrane protein</topology>
    </subcellularLocation>
</comment>
<evidence type="ECO:0000256" key="2">
    <source>
        <dbReference type="ARBA" id="ARBA00022692"/>
    </source>
</evidence>
<evidence type="ECO:0000256" key="1">
    <source>
        <dbReference type="ARBA" id="ARBA00004141"/>
    </source>
</evidence>
<accession>A0A6J7JJ03</accession>
<keyword evidence="3 5" id="KW-1133">Transmembrane helix</keyword>
<keyword evidence="2 5" id="KW-0812">Transmembrane</keyword>
<evidence type="ECO:0000256" key="3">
    <source>
        <dbReference type="ARBA" id="ARBA00022989"/>
    </source>
</evidence>
<evidence type="ECO:0000256" key="5">
    <source>
        <dbReference type="SAM" id="Phobius"/>
    </source>
</evidence>
<name>A0A6J7JJ03_9ZZZZ</name>
<dbReference type="GO" id="GO:0016020">
    <property type="term" value="C:membrane"/>
    <property type="evidence" value="ECO:0007669"/>
    <property type="project" value="UniProtKB-SubCell"/>
</dbReference>
<dbReference type="InterPro" id="IPR009908">
    <property type="entry name" value="Methylamine_util_MauE"/>
</dbReference>
<sequence>MITNRVAMRRRLPAVITLQAVHAAHLPVLAGAWLVVVAGLNKVWRPEPTARAINAVLRSLARRAPVGPGAGNTIAIVTRLLGVIEIVVGIGVLAARAGVWVWALATLYAAFACFVVAALATGAPLRSCGCFGAADPPPSAVHVALDAAVAALAIAAVTDRSLGAPRDSLAAHRGLGAAVSIGIAVLVVLLLRLSRADRSS</sequence>
<evidence type="ECO:0000313" key="7">
    <source>
        <dbReference type="EMBL" id="CAB4942504.1"/>
    </source>
</evidence>
<feature type="transmembrane region" description="Helical" evidence="5">
    <location>
        <begin position="12"/>
        <end position="36"/>
    </location>
</feature>
<gene>
    <name evidence="7" type="ORF">UFOPK3543_03327</name>
</gene>
<organism evidence="7">
    <name type="scientific">freshwater metagenome</name>
    <dbReference type="NCBI Taxonomy" id="449393"/>
    <lineage>
        <taxon>unclassified sequences</taxon>
        <taxon>metagenomes</taxon>
        <taxon>ecological metagenomes</taxon>
    </lineage>
</organism>
<feature type="transmembrane region" description="Helical" evidence="5">
    <location>
        <begin position="73"/>
        <end position="93"/>
    </location>
</feature>
<evidence type="ECO:0000259" key="6">
    <source>
        <dbReference type="Pfam" id="PF07291"/>
    </source>
</evidence>
<reference evidence="7" key="1">
    <citation type="submission" date="2020-05" db="EMBL/GenBank/DDBJ databases">
        <authorList>
            <person name="Chiriac C."/>
            <person name="Salcher M."/>
            <person name="Ghai R."/>
            <person name="Kavagutti S V."/>
        </authorList>
    </citation>
    <scope>NUCLEOTIDE SEQUENCE</scope>
</reference>
<feature type="domain" description="Methylamine utilisation protein MauE" evidence="6">
    <location>
        <begin position="26"/>
        <end position="157"/>
    </location>
</feature>
<feature type="transmembrane region" description="Helical" evidence="5">
    <location>
        <begin position="100"/>
        <end position="120"/>
    </location>
</feature>
<dbReference type="GO" id="GO:0030416">
    <property type="term" value="P:methylamine metabolic process"/>
    <property type="evidence" value="ECO:0007669"/>
    <property type="project" value="InterPro"/>
</dbReference>
<evidence type="ECO:0000256" key="4">
    <source>
        <dbReference type="ARBA" id="ARBA00023136"/>
    </source>
</evidence>